<evidence type="ECO:0000313" key="3">
    <source>
        <dbReference type="Proteomes" id="UP000177817"/>
    </source>
</evidence>
<evidence type="ECO:0000256" key="1">
    <source>
        <dbReference type="SAM" id="Phobius"/>
    </source>
</evidence>
<accession>A0A1G2BMW6</accession>
<reference evidence="2 3" key="1">
    <citation type="journal article" date="2016" name="Nat. Commun.">
        <title>Thousands of microbial genomes shed light on interconnected biogeochemical processes in an aquifer system.</title>
        <authorList>
            <person name="Anantharaman K."/>
            <person name="Brown C.T."/>
            <person name="Hug L.A."/>
            <person name="Sharon I."/>
            <person name="Castelle C.J."/>
            <person name="Probst A.J."/>
            <person name="Thomas B.C."/>
            <person name="Singh A."/>
            <person name="Wilkins M.J."/>
            <person name="Karaoz U."/>
            <person name="Brodie E.L."/>
            <person name="Williams K.H."/>
            <person name="Hubbard S.S."/>
            <person name="Banfield J.F."/>
        </authorList>
    </citation>
    <scope>NUCLEOTIDE SEQUENCE [LARGE SCALE GENOMIC DNA]</scope>
</reference>
<keyword evidence="1" id="KW-0472">Membrane</keyword>
<evidence type="ECO:0000313" key="2">
    <source>
        <dbReference type="EMBL" id="OGY90485.1"/>
    </source>
</evidence>
<dbReference type="EMBL" id="MHKK01000010">
    <property type="protein sequence ID" value="OGY90485.1"/>
    <property type="molecule type" value="Genomic_DNA"/>
</dbReference>
<dbReference type="Proteomes" id="UP000177817">
    <property type="component" value="Unassembled WGS sequence"/>
</dbReference>
<protein>
    <submittedName>
        <fullName evidence="2">Uncharacterized protein</fullName>
    </submittedName>
</protein>
<dbReference type="AlphaFoldDB" id="A0A1G2BMW6"/>
<keyword evidence="1" id="KW-0812">Transmembrane</keyword>
<sequence length="130" mass="13774">MVKALSGIKKIFLNGALYGAGVLAVLGIFLLVRAQIQPGAVQSPNFGPPTDVVVDTGRIPCDWSGLEYKRFGPDYNPSGCGNDDERIAASILVQCTNGFVSGFSTGFAWYNVGPTCVSCSPGTYPCTMWN</sequence>
<name>A0A1G2BMW6_9BACT</name>
<proteinExistence type="predicted"/>
<feature type="transmembrane region" description="Helical" evidence="1">
    <location>
        <begin position="12"/>
        <end position="32"/>
    </location>
</feature>
<organism evidence="2 3">
    <name type="scientific">Candidatus Komeilibacteria bacterium RIFCSPHIGHO2_01_FULL_52_14</name>
    <dbReference type="NCBI Taxonomy" id="1798549"/>
    <lineage>
        <taxon>Bacteria</taxon>
        <taxon>Candidatus Komeiliibacteriota</taxon>
    </lineage>
</organism>
<gene>
    <name evidence="2" type="ORF">A2677_00350</name>
</gene>
<comment type="caution">
    <text evidence="2">The sequence shown here is derived from an EMBL/GenBank/DDBJ whole genome shotgun (WGS) entry which is preliminary data.</text>
</comment>
<keyword evidence="1" id="KW-1133">Transmembrane helix</keyword>